<feature type="transmembrane region" description="Helical" evidence="3">
    <location>
        <begin position="164"/>
        <end position="187"/>
    </location>
</feature>
<feature type="compositionally biased region" description="Basic and acidic residues" evidence="2">
    <location>
        <begin position="782"/>
        <end position="796"/>
    </location>
</feature>
<evidence type="ECO:0000313" key="5">
    <source>
        <dbReference type="Proteomes" id="UP001189429"/>
    </source>
</evidence>
<proteinExistence type="predicted"/>
<keyword evidence="5" id="KW-1185">Reference proteome</keyword>
<accession>A0ABN9RJ79</accession>
<keyword evidence="1" id="KW-0175">Coiled coil</keyword>
<feature type="compositionally biased region" description="Basic and acidic residues" evidence="2">
    <location>
        <begin position="10"/>
        <end position="29"/>
    </location>
</feature>
<feature type="compositionally biased region" description="Low complexity" evidence="2">
    <location>
        <begin position="1092"/>
        <end position="1105"/>
    </location>
</feature>
<feature type="compositionally biased region" description="Polar residues" evidence="2">
    <location>
        <begin position="829"/>
        <end position="840"/>
    </location>
</feature>
<feature type="region of interest" description="Disordered" evidence="2">
    <location>
        <begin position="1"/>
        <end position="35"/>
    </location>
</feature>
<feature type="transmembrane region" description="Helical" evidence="3">
    <location>
        <begin position="233"/>
        <end position="255"/>
    </location>
</feature>
<dbReference type="Proteomes" id="UP001189429">
    <property type="component" value="Unassembled WGS sequence"/>
</dbReference>
<keyword evidence="3" id="KW-0812">Transmembrane</keyword>
<name>A0ABN9RJ79_9DINO</name>
<sequence>MRGCLCGRPGPDRAERPARTDAARARTATEEAAAEEEAACQVLRAELRAAHDEAAELRSSLGPCEERACRLRQEARAEAGEAEKLRRARAHEQGHPCRHCRSAEAAKSMAQFGQPYGQYGAMEAERGPLGYSPPSMRDAMSGEGREVLLPPFASGKRRSINITAIWTAIFGPWLLFVAVFFVLSMPLHFDWPALAYFVVVLCLVVVIITGGFARYHQVQRASGYGGEPNWFGFLFVSLLIAWLCGLALGFINYMANMLPYQQMAHLNTYTDVHPASATGQSVMDAAIIKFDDASRLDMTKIMSFKNEDTYCVAPVMAGDLKPGAEQAVYDFWAVGTNCCSGKPNDWRCDNGRNPRTHSAMRLMPSSERPYYRLAVQQAEATFKIRSSHPLFFHWVEDPAAEMEAEQAEHAKAGGAAKEFPRPRECGAGPPGIEAQADAEQNELTSDRQNADPFGSHDDDDADAPATARDALLTSDVLRRQAQAEESELAAARAEERLAREVRDEAAVAQQAAQLEEERSQLMCEVKKQEVAQLRELLGSARAEADQRLAAYWEEAPFLRLDAEDLAGLRASLDAQLALADALEAALPAVGGAHLAAIADVTITGRLRADEHNLVRILIGHLVSQTGLQLTEQSDAQGSKIGTWKWLSATDPSAPPGRSRLFLKDLSEVSRVKAALHDKTIKIGMDTFRLQVHNDLQDRLQGGCMLLMLDVALYLLDSPQPTSHRVRDMTSAARFCPGRAADRTSGRFPRARPSLARGTGEIFRGEQSCSEVGPGSYNLPSTLDKKAPVLDSQERFSETSVSVGGDLAGPSSPVPSLNLKGSLEKENQAPLRQSQKTSAGSLSARAIGTTSTAESKQHRQDLKLQSQIENTREQLKTMSRETKELRIQLAAKDRKVDELQKKVEELASQRREAHRHTLDVEGERDLKRRQLHEKDQEAQALQRKVEHLRAAGEERGRRAERAEEAMQAATAEAVRFRDMAEALQDKLSTVERDRRSMDTTLRQQQRQSQEYAQGMKPKRPTEVVEWSVERPHEASEVDAVRELELGEEGRRDEGDLAMFMTEVEVFTTKRWLWSAASADTPKIFANSGALKIPSGTGLSPTSGSEGKALSMNDRLLDPALK</sequence>
<organism evidence="4 5">
    <name type="scientific">Prorocentrum cordatum</name>
    <dbReference type="NCBI Taxonomy" id="2364126"/>
    <lineage>
        <taxon>Eukaryota</taxon>
        <taxon>Sar</taxon>
        <taxon>Alveolata</taxon>
        <taxon>Dinophyceae</taxon>
        <taxon>Prorocentrales</taxon>
        <taxon>Prorocentraceae</taxon>
        <taxon>Prorocentrum</taxon>
    </lineage>
</organism>
<feature type="region of interest" description="Disordered" evidence="2">
    <location>
        <begin position="402"/>
        <end position="463"/>
    </location>
</feature>
<feature type="coiled-coil region" evidence="1">
    <location>
        <begin position="474"/>
        <end position="543"/>
    </location>
</feature>
<reference evidence="4" key="1">
    <citation type="submission" date="2023-10" db="EMBL/GenBank/DDBJ databases">
        <authorList>
            <person name="Chen Y."/>
            <person name="Shah S."/>
            <person name="Dougan E. K."/>
            <person name="Thang M."/>
            <person name="Chan C."/>
        </authorList>
    </citation>
    <scope>NUCLEOTIDE SEQUENCE [LARGE SCALE GENOMIC DNA]</scope>
</reference>
<evidence type="ECO:0000256" key="1">
    <source>
        <dbReference type="SAM" id="Coils"/>
    </source>
</evidence>
<evidence type="ECO:0000313" key="4">
    <source>
        <dbReference type="EMBL" id="CAK0819160.1"/>
    </source>
</evidence>
<feature type="transmembrane region" description="Helical" evidence="3">
    <location>
        <begin position="193"/>
        <end position="213"/>
    </location>
</feature>
<keyword evidence="3" id="KW-0472">Membrane</keyword>
<dbReference type="PANTHER" id="PTHR43941:SF1">
    <property type="entry name" value="STRUCTURAL MAINTENANCE OF CHROMOSOMES PROTEIN 2"/>
    <property type="match status" value="1"/>
</dbReference>
<evidence type="ECO:0000256" key="2">
    <source>
        <dbReference type="SAM" id="MobiDB-lite"/>
    </source>
</evidence>
<comment type="caution">
    <text evidence="4">The sequence shown here is derived from an EMBL/GenBank/DDBJ whole genome shotgun (WGS) entry which is preliminary data.</text>
</comment>
<dbReference type="PANTHER" id="PTHR43941">
    <property type="entry name" value="STRUCTURAL MAINTENANCE OF CHROMOSOMES PROTEIN 2"/>
    <property type="match status" value="1"/>
</dbReference>
<evidence type="ECO:0000256" key="3">
    <source>
        <dbReference type="SAM" id="Phobius"/>
    </source>
</evidence>
<dbReference type="EMBL" id="CAUYUJ010006958">
    <property type="protein sequence ID" value="CAK0819160.1"/>
    <property type="molecule type" value="Genomic_DNA"/>
</dbReference>
<gene>
    <name evidence="4" type="ORF">PCOR1329_LOCUS21217</name>
</gene>
<feature type="region of interest" description="Disordered" evidence="2">
    <location>
        <begin position="1086"/>
        <end position="1120"/>
    </location>
</feature>
<feature type="region of interest" description="Disordered" evidence="2">
    <location>
        <begin position="739"/>
        <end position="861"/>
    </location>
</feature>
<feature type="region of interest" description="Disordered" evidence="2">
    <location>
        <begin position="992"/>
        <end position="1019"/>
    </location>
</feature>
<protein>
    <submittedName>
        <fullName evidence="4">Uncharacterized protein</fullName>
    </submittedName>
</protein>
<keyword evidence="3" id="KW-1133">Transmembrane helix</keyword>